<name>A0A8F7KU19_STRRM</name>
<dbReference type="EMBL" id="MZ502219">
    <property type="protein sequence ID" value="QXV92255.1"/>
    <property type="molecule type" value="Genomic_DNA"/>
</dbReference>
<dbReference type="AlphaFoldDB" id="A0A8F7KU19"/>
<feature type="transmembrane region" description="Helical" evidence="1">
    <location>
        <begin position="30"/>
        <end position="55"/>
    </location>
</feature>
<geneLocation type="plasmid" evidence="2">
    <name>unnamed</name>
</geneLocation>
<feature type="transmembrane region" description="Helical" evidence="1">
    <location>
        <begin position="7"/>
        <end position="24"/>
    </location>
</feature>
<gene>
    <name evidence="2" type="ORF">M4018_081790</name>
    <name evidence="3" type="ORF">R6500_081790</name>
</gene>
<geneLocation type="plasmid" evidence="3">
    <name>pPZG101</name>
</geneLocation>
<dbReference type="RefSeq" id="WP_003979167.1">
    <property type="nucleotide sequence ID" value="NZ_CP025552.1"/>
</dbReference>
<proteinExistence type="predicted"/>
<organism evidence="3">
    <name type="scientific">Streptomyces rimosus</name>
    <dbReference type="NCBI Taxonomy" id="1927"/>
    <lineage>
        <taxon>Bacteria</taxon>
        <taxon>Bacillati</taxon>
        <taxon>Actinomycetota</taxon>
        <taxon>Actinomycetes</taxon>
        <taxon>Kitasatosporales</taxon>
        <taxon>Streptomycetaceae</taxon>
        <taxon>Streptomyces</taxon>
    </lineage>
</organism>
<sequence>MGDERQALAVTLGLMLLVGGVLLLRETAGVWAAFGVGVGLVLAGYAALAVAREIAVRRWARRLRRG</sequence>
<dbReference type="GeneID" id="66860693"/>
<keyword evidence="1" id="KW-1133">Transmembrane helix</keyword>
<reference evidence="3" key="1">
    <citation type="submission" date="2021-06" db="EMBL/GenBank/DDBJ databases">
        <authorList>
            <person name="Tome M."/>
            <person name="Jakse J."/>
            <person name="Slemc L."/>
            <person name="Garcia A.R."/>
            <person name="Petkovic H."/>
        </authorList>
    </citation>
    <scope>NUCLEOTIDE SEQUENCE</scope>
    <source>
        <plasmid evidence="3">pPZG101</plasmid>
        <plasmid evidence="2">unnamed</plasmid>
    </source>
</reference>
<evidence type="ECO:0000313" key="2">
    <source>
        <dbReference type="EMBL" id="QXV91987.1"/>
    </source>
</evidence>
<keyword evidence="3" id="KW-0614">Plasmid</keyword>
<keyword evidence="1" id="KW-0812">Transmembrane</keyword>
<accession>A0A8F7KU19</accession>
<evidence type="ECO:0000313" key="3">
    <source>
        <dbReference type="EMBL" id="QXV92255.1"/>
    </source>
</evidence>
<dbReference type="EMBL" id="MZ502218">
    <property type="protein sequence ID" value="QXV91987.1"/>
    <property type="molecule type" value="Genomic_DNA"/>
</dbReference>
<protein>
    <submittedName>
        <fullName evidence="3">Uncharacterized protein</fullName>
    </submittedName>
</protein>
<evidence type="ECO:0000256" key="1">
    <source>
        <dbReference type="SAM" id="Phobius"/>
    </source>
</evidence>
<keyword evidence="1" id="KW-0472">Membrane</keyword>